<evidence type="ECO:0000259" key="3">
    <source>
        <dbReference type="Pfam" id="PF13439"/>
    </source>
</evidence>
<keyword evidence="5" id="KW-1185">Reference proteome</keyword>
<dbReference type="PANTHER" id="PTHR45947">
    <property type="entry name" value="SULFOQUINOVOSYL TRANSFERASE SQD2"/>
    <property type="match status" value="1"/>
</dbReference>
<dbReference type="Pfam" id="PF00534">
    <property type="entry name" value="Glycos_transf_1"/>
    <property type="match status" value="1"/>
</dbReference>
<evidence type="ECO:0000256" key="1">
    <source>
        <dbReference type="ARBA" id="ARBA00009481"/>
    </source>
</evidence>
<protein>
    <submittedName>
        <fullName evidence="4">Glycosyltransferase family 1 protein</fullName>
    </submittedName>
</protein>
<organism evidence="4 5">
    <name type="scientific">Bacillus taeanensis</name>
    <dbReference type="NCBI Taxonomy" id="273032"/>
    <lineage>
        <taxon>Bacteria</taxon>
        <taxon>Bacillati</taxon>
        <taxon>Bacillota</taxon>
        <taxon>Bacilli</taxon>
        <taxon>Bacillales</taxon>
        <taxon>Bacillaceae</taxon>
        <taxon>Bacillus</taxon>
    </lineage>
</organism>
<dbReference type="Proteomes" id="UP000253314">
    <property type="component" value="Unassembled WGS sequence"/>
</dbReference>
<sequence length="384" mass="44374">MKLALFTDTYPPQVNGVAKTLKRLVHHLEKRNIPHIVFAPDSNQEELYADNIHRFISMSFFLYPECRIALPNLLKIKKQLHHFKPDLLHIATPFNLGLSGLTYGKKQQIPMVASYHTHFDHYLHYYHLEWFSNLLWRYMEWFHQPFSKIYVPSTETKEHLEKRNFANLALWRRGVDSELFHPLRSSSGFRDRYQLKRNYLFLFVGRLAPEKSLDVLQKIITQMPDELNREVDWLIVGEGPLRGALEQDMPSNVTFTGYLQGEELAQAYAASHLFVFPSTTETFGNVALEALSSGTPAVVANKGGVTEIVTHKKTGMIAEANNHDDFIQHILTLVNKPSLLKEMGLNTRQYALSQSWDTIFDNLLASYEEVIARKVLQTKYQKAL</sequence>
<evidence type="ECO:0000313" key="5">
    <source>
        <dbReference type="Proteomes" id="UP000253314"/>
    </source>
</evidence>
<dbReference type="InterPro" id="IPR001296">
    <property type="entry name" value="Glyco_trans_1"/>
</dbReference>
<dbReference type="OrthoDB" id="9802525at2"/>
<evidence type="ECO:0000313" key="4">
    <source>
        <dbReference type="EMBL" id="RBW71395.1"/>
    </source>
</evidence>
<evidence type="ECO:0000259" key="2">
    <source>
        <dbReference type="Pfam" id="PF00534"/>
    </source>
</evidence>
<proteinExistence type="inferred from homology"/>
<feature type="domain" description="Glycosyl transferase family 1" evidence="2">
    <location>
        <begin position="196"/>
        <end position="349"/>
    </location>
</feature>
<reference evidence="4 5" key="1">
    <citation type="submission" date="2018-07" db="EMBL/GenBank/DDBJ databases">
        <title>Lottiidibacillus patelloidae gen. nov., sp. nov., isolated from the intestinal tract of a marine limpet and the reclassification of B. taeanensis BH030017T, B. algicola KMM 3737T and B. hwajinpoensis SW-72T as genus Lottiidibacillus.</title>
        <authorList>
            <person name="Liu R."/>
            <person name="Huang Z."/>
        </authorList>
    </citation>
    <scope>NUCLEOTIDE SEQUENCE [LARGE SCALE GENOMIC DNA]</scope>
    <source>
        <strain evidence="4 5">BH030017</strain>
    </source>
</reference>
<dbReference type="GO" id="GO:0016758">
    <property type="term" value="F:hexosyltransferase activity"/>
    <property type="evidence" value="ECO:0007669"/>
    <property type="project" value="TreeGrafter"/>
</dbReference>
<dbReference type="AlphaFoldDB" id="A0A366Y1Y4"/>
<dbReference type="RefSeq" id="WP_113804101.1">
    <property type="nucleotide sequence ID" value="NZ_QOCW01000001.1"/>
</dbReference>
<dbReference type="Pfam" id="PF13439">
    <property type="entry name" value="Glyco_transf_4"/>
    <property type="match status" value="1"/>
</dbReference>
<dbReference type="SUPFAM" id="SSF53756">
    <property type="entry name" value="UDP-Glycosyltransferase/glycogen phosphorylase"/>
    <property type="match status" value="1"/>
</dbReference>
<dbReference type="InterPro" id="IPR050194">
    <property type="entry name" value="Glycosyltransferase_grp1"/>
</dbReference>
<dbReference type="InterPro" id="IPR028098">
    <property type="entry name" value="Glyco_trans_4-like_N"/>
</dbReference>
<dbReference type="PANTHER" id="PTHR45947:SF3">
    <property type="entry name" value="SULFOQUINOVOSYL TRANSFERASE SQD2"/>
    <property type="match status" value="1"/>
</dbReference>
<accession>A0A366Y1Y4</accession>
<gene>
    <name evidence="4" type="ORF">DS031_01210</name>
</gene>
<name>A0A366Y1Y4_9BACI</name>
<feature type="domain" description="Glycosyltransferase subfamily 4-like N-terminal" evidence="3">
    <location>
        <begin position="14"/>
        <end position="178"/>
    </location>
</feature>
<comment type="caution">
    <text evidence="4">The sequence shown here is derived from an EMBL/GenBank/DDBJ whole genome shotgun (WGS) entry which is preliminary data.</text>
</comment>
<dbReference type="Gene3D" id="3.40.50.2000">
    <property type="entry name" value="Glycogen Phosphorylase B"/>
    <property type="match status" value="2"/>
</dbReference>
<dbReference type="CDD" id="cd03814">
    <property type="entry name" value="GT4-like"/>
    <property type="match status" value="1"/>
</dbReference>
<dbReference type="EMBL" id="QOCW01000001">
    <property type="protein sequence ID" value="RBW71395.1"/>
    <property type="molecule type" value="Genomic_DNA"/>
</dbReference>
<comment type="similarity">
    <text evidence="1">Belongs to the glycosyltransferase group 1 family. Glycosyltransferase 4 subfamily.</text>
</comment>
<keyword evidence="4" id="KW-0808">Transferase</keyword>